<dbReference type="InterPro" id="IPR009270">
    <property type="entry name" value="DUF927"/>
</dbReference>
<reference evidence="3" key="2">
    <citation type="submission" date="2015-07" db="EMBL/GenBank/DDBJ databases">
        <title>Plasmids, circular viruses and viroids from rat gut.</title>
        <authorList>
            <person name="Jorgensen T.J."/>
            <person name="Hansen M.A."/>
            <person name="Xu Z."/>
            <person name="Tabak M.A."/>
            <person name="Sorensen S.J."/>
            <person name="Hansen L.H."/>
        </authorList>
    </citation>
    <scope>NUCLEOTIDE SEQUENCE</scope>
    <source>
        <strain evidence="3">RGRH0222</strain>
    </source>
</reference>
<evidence type="ECO:0000313" key="3">
    <source>
        <dbReference type="EMBL" id="CRY94262.1"/>
    </source>
</evidence>
<name>A0A0H5QDS1_9ZZZZ</name>
<evidence type="ECO:0008006" key="4">
    <source>
        <dbReference type="Google" id="ProtNLM"/>
    </source>
</evidence>
<dbReference type="Pfam" id="PF06048">
    <property type="entry name" value="DUF927"/>
    <property type="match status" value="1"/>
</dbReference>
<protein>
    <recommendedName>
        <fullName evidence="4">DUF927 domain-containing protein</fullName>
    </recommendedName>
</protein>
<dbReference type="InterPro" id="IPR040538">
    <property type="entry name" value="Cch_HTH"/>
</dbReference>
<accession>A0A0H5QDS1</accession>
<dbReference type="AlphaFoldDB" id="A0A0H5QDS1"/>
<proteinExistence type="predicted"/>
<feature type="domain" description="Cch helix turn helix" evidence="2">
    <location>
        <begin position="515"/>
        <end position="587"/>
    </location>
</feature>
<reference evidence="3" key="1">
    <citation type="submission" date="2015-06" db="EMBL/GenBank/DDBJ databases">
        <authorList>
            <person name="Joergensen T."/>
        </authorList>
    </citation>
    <scope>NUCLEOTIDE SEQUENCE</scope>
    <source>
        <strain evidence="3">RGRH0222</strain>
    </source>
</reference>
<feature type="domain" description="DUF927" evidence="1">
    <location>
        <begin position="111"/>
        <end position="379"/>
    </location>
</feature>
<dbReference type="Pfam" id="PF18662">
    <property type="entry name" value="HTH_56"/>
    <property type="match status" value="1"/>
</dbReference>
<evidence type="ECO:0000259" key="1">
    <source>
        <dbReference type="Pfam" id="PF06048"/>
    </source>
</evidence>
<sequence>MRDSTLPDKVAGAEPEIESYSLADFQSGTEPYDYVYQFHDDGFRLQQELDAMEKIAKAVGYRGFKKTYQEYVKSISILTNIAPDGCTQFTGQELNLQCGRWRADNTGVYLQKDNGSTEYACTHPIAPVERLVNVDTGIVKTKLAFRRGSGGWRYVVRDRKTLASNTAILDLADDDIAVTSENSRLLVRYLHDVDSLNYDDIPTRMSVSRMGWIDQSADLAFSPYIEDLVFDGESNFKRIYESIKTHGEYESWIFTARAARLMSLPARVMLAASFASVLIKPVGVLPFFTHVWGGTEAGKTVGLMLATSVWACPDKGNYWQTFDSTEVGLERTAGFLNSLPVCLDELQTQADRKSFDKTLYKLTEGAGRTRGSRTGGIQHTEYWSCVFITTGEMPITGALSGGGAVNRVIEVECKDKLFTNPREIAQKVQLNYGFAGMDFIAGLQKSGGVEAAKGLYQKYYSKLAELKDITDKQIGAAALLLTADFLATQWIFEDGQELTVEDIKPLLKTKKEVSTQDRAYEFLMDYFTQNKNKFCGESDDREVWGKYEDGTFKVLPSVFDRACADNGISGKALKSWMRDNDLLDIGKGFTKSVWINGMTKACICIRQKELPEDMLGENPLDDEEIHLIPND</sequence>
<dbReference type="EMBL" id="LN852896">
    <property type="protein sequence ID" value="CRY94262.1"/>
    <property type="molecule type" value="Genomic_DNA"/>
</dbReference>
<organism evidence="3">
    <name type="scientific">uncultured prokaryote</name>
    <dbReference type="NCBI Taxonomy" id="198431"/>
    <lineage>
        <taxon>unclassified sequences</taxon>
        <taxon>environmental samples</taxon>
    </lineage>
</organism>
<evidence type="ECO:0000259" key="2">
    <source>
        <dbReference type="Pfam" id="PF18662"/>
    </source>
</evidence>